<proteinExistence type="predicted"/>
<feature type="domain" description="Disease resistance protein At4g27190-like leucine-rich repeats" evidence="1">
    <location>
        <begin position="7"/>
        <end position="87"/>
    </location>
</feature>
<dbReference type="EMBL" id="JBCGBO010000001">
    <property type="protein sequence ID" value="KAK9229322.1"/>
    <property type="molecule type" value="Genomic_DNA"/>
</dbReference>
<evidence type="ECO:0000313" key="2">
    <source>
        <dbReference type="EMBL" id="KAK9229322.1"/>
    </source>
</evidence>
<sequence length="129" mass="14782">MKDLTWLAFVPQLQQLVISYCRGTEEIISGEKFSEVSEIMGEPNFFAQLESLSIFGLEELKSICWSPLTPPKLKQIAVLQCPQLQKLPLKSSNVKERQIVIEGEKECWEELEWEDEATKNAFSTCFVPI</sequence>
<gene>
    <name evidence="2" type="ORF">WN944_022284</name>
</gene>
<name>A0AAP0MY84_9ROSI</name>
<accession>A0AAP0MY84</accession>
<evidence type="ECO:0000259" key="1">
    <source>
        <dbReference type="Pfam" id="PF23247"/>
    </source>
</evidence>
<reference evidence="2 3" key="1">
    <citation type="submission" date="2024-05" db="EMBL/GenBank/DDBJ databases">
        <title>Haplotype-resolved chromosome-level genome assembly of Huyou (Citrus changshanensis).</title>
        <authorList>
            <person name="Miao C."/>
            <person name="Chen W."/>
            <person name="Wu Y."/>
            <person name="Wang L."/>
            <person name="Zhao S."/>
            <person name="Grierson D."/>
            <person name="Xu C."/>
            <person name="Chen K."/>
        </authorList>
    </citation>
    <scope>NUCLEOTIDE SEQUENCE [LARGE SCALE GENOMIC DNA]</scope>
    <source>
        <strain evidence="2">01-14</strain>
        <tissue evidence="2">Leaf</tissue>
    </source>
</reference>
<comment type="caution">
    <text evidence="2">The sequence shown here is derived from an EMBL/GenBank/DDBJ whole genome shotgun (WGS) entry which is preliminary data.</text>
</comment>
<organism evidence="2 3">
    <name type="scientific">Citrus x changshan-huyou</name>
    <dbReference type="NCBI Taxonomy" id="2935761"/>
    <lineage>
        <taxon>Eukaryota</taxon>
        <taxon>Viridiplantae</taxon>
        <taxon>Streptophyta</taxon>
        <taxon>Embryophyta</taxon>
        <taxon>Tracheophyta</taxon>
        <taxon>Spermatophyta</taxon>
        <taxon>Magnoliopsida</taxon>
        <taxon>eudicotyledons</taxon>
        <taxon>Gunneridae</taxon>
        <taxon>Pentapetalae</taxon>
        <taxon>rosids</taxon>
        <taxon>malvids</taxon>
        <taxon>Sapindales</taxon>
        <taxon>Rutaceae</taxon>
        <taxon>Aurantioideae</taxon>
        <taxon>Citrus</taxon>
    </lineage>
</organism>
<dbReference type="InterPro" id="IPR057135">
    <property type="entry name" value="At4g27190-like_LRR"/>
</dbReference>
<dbReference type="Gene3D" id="3.80.10.10">
    <property type="entry name" value="Ribonuclease Inhibitor"/>
    <property type="match status" value="1"/>
</dbReference>
<dbReference type="Pfam" id="PF23247">
    <property type="entry name" value="LRR_RPS2"/>
    <property type="match status" value="1"/>
</dbReference>
<dbReference type="InterPro" id="IPR032675">
    <property type="entry name" value="LRR_dom_sf"/>
</dbReference>
<dbReference type="Proteomes" id="UP001428341">
    <property type="component" value="Unassembled WGS sequence"/>
</dbReference>
<evidence type="ECO:0000313" key="3">
    <source>
        <dbReference type="Proteomes" id="UP001428341"/>
    </source>
</evidence>
<keyword evidence="3" id="KW-1185">Reference proteome</keyword>
<dbReference type="AlphaFoldDB" id="A0AAP0MY84"/>
<protein>
    <recommendedName>
        <fullName evidence="1">Disease resistance protein At4g27190-like leucine-rich repeats domain-containing protein</fullName>
    </recommendedName>
</protein>